<feature type="transmembrane region" description="Helical" evidence="6">
    <location>
        <begin position="334"/>
        <end position="352"/>
    </location>
</feature>
<keyword evidence="2" id="KW-1003">Cell membrane</keyword>
<dbReference type="Pfam" id="PF03739">
    <property type="entry name" value="LptF_LptG"/>
    <property type="match status" value="1"/>
</dbReference>
<organism evidence="7 8">
    <name type="scientific">Brachyspira suanatina</name>
    <dbReference type="NCBI Taxonomy" id="381802"/>
    <lineage>
        <taxon>Bacteria</taxon>
        <taxon>Pseudomonadati</taxon>
        <taxon>Spirochaetota</taxon>
        <taxon>Spirochaetia</taxon>
        <taxon>Brachyspirales</taxon>
        <taxon>Brachyspiraceae</taxon>
        <taxon>Brachyspira</taxon>
    </lineage>
</organism>
<reference evidence="8" key="1">
    <citation type="submission" date="2015-04" db="EMBL/GenBank/DDBJ databases">
        <authorList>
            <person name="Mushtaq Mamoona"/>
        </authorList>
    </citation>
    <scope>NUCLEOTIDE SEQUENCE [LARGE SCALE GENOMIC DNA]</scope>
    <source>
        <strain evidence="8">AN4859/03</strain>
    </source>
</reference>
<dbReference type="PANTHER" id="PTHR33529">
    <property type="entry name" value="SLR0882 PROTEIN-RELATED"/>
    <property type="match status" value="1"/>
</dbReference>
<gene>
    <name evidence="7" type="ORF">BRSU_1194</name>
</gene>
<comment type="subcellular location">
    <subcellularLocation>
        <location evidence="1">Cell membrane</location>
        <topology evidence="1">Multi-pass membrane protein</topology>
    </subcellularLocation>
</comment>
<keyword evidence="3 6" id="KW-0812">Transmembrane</keyword>
<dbReference type="PANTHER" id="PTHR33529:SF6">
    <property type="entry name" value="YJGP_YJGQ FAMILY PERMEASE"/>
    <property type="match status" value="1"/>
</dbReference>
<dbReference type="GO" id="GO:0015920">
    <property type="term" value="P:lipopolysaccharide transport"/>
    <property type="evidence" value="ECO:0007669"/>
    <property type="project" value="TreeGrafter"/>
</dbReference>
<sequence>MKKLNAYLLKEFLSFFLGSLLLFVVLVTIADLSSRLSFYTEHPELINYFITYHLARAPHNTYYIFPVALMFSSTYVLGTFVKNKEMLAIENSGISLFKFSMPMFIMVIGLCLFLVFFWEFVAAPLNKVSFAANDAMRGNQKASRSGPWELFGGNNYLYFIETYFYEEQYMQNTIIVKLDNDGRILFRVSSPHIQWNDEDKKWYVTDGILTTFSESKEIKVEKINNYPLDVWERPEHFYGRPPLDSMSLSEEAHIIKLQKEVNMNTSRLETDLHYRISYCFSGFIIVLLASLFSKFSTQSVLVVSLVMVIIVALMYYSVLMVFRSMGEAGNMNPFIAAWMPNIIFAVLCILAFKKFH</sequence>
<feature type="transmembrane region" description="Helical" evidence="6">
    <location>
        <begin position="62"/>
        <end position="81"/>
    </location>
</feature>
<keyword evidence="5 6" id="KW-0472">Membrane</keyword>
<feature type="transmembrane region" description="Helical" evidence="6">
    <location>
        <begin position="272"/>
        <end position="293"/>
    </location>
</feature>
<evidence type="ECO:0000313" key="8">
    <source>
        <dbReference type="Proteomes" id="UP000043763"/>
    </source>
</evidence>
<dbReference type="InterPro" id="IPR005495">
    <property type="entry name" value="LptG/LptF_permease"/>
</dbReference>
<dbReference type="Proteomes" id="UP000043763">
    <property type="component" value="Unassembled WGS sequence"/>
</dbReference>
<proteinExistence type="predicted"/>
<evidence type="ECO:0000256" key="2">
    <source>
        <dbReference type="ARBA" id="ARBA00022475"/>
    </source>
</evidence>
<dbReference type="OrthoDB" id="306074at2"/>
<keyword evidence="8" id="KW-1185">Reference proteome</keyword>
<feature type="transmembrane region" description="Helical" evidence="6">
    <location>
        <begin position="12"/>
        <end position="30"/>
    </location>
</feature>
<evidence type="ECO:0000256" key="4">
    <source>
        <dbReference type="ARBA" id="ARBA00022989"/>
    </source>
</evidence>
<evidence type="ECO:0000256" key="5">
    <source>
        <dbReference type="ARBA" id="ARBA00023136"/>
    </source>
</evidence>
<dbReference type="GO" id="GO:0043190">
    <property type="term" value="C:ATP-binding cassette (ABC) transporter complex"/>
    <property type="evidence" value="ECO:0007669"/>
    <property type="project" value="TreeGrafter"/>
</dbReference>
<feature type="transmembrane region" description="Helical" evidence="6">
    <location>
        <begin position="300"/>
        <end position="322"/>
    </location>
</feature>
<feature type="transmembrane region" description="Helical" evidence="6">
    <location>
        <begin position="102"/>
        <end position="121"/>
    </location>
</feature>
<evidence type="ECO:0000256" key="1">
    <source>
        <dbReference type="ARBA" id="ARBA00004651"/>
    </source>
</evidence>
<dbReference type="AlphaFoldDB" id="A0A0G4K6L0"/>
<evidence type="ECO:0000313" key="7">
    <source>
        <dbReference type="EMBL" id="CRF33053.1"/>
    </source>
</evidence>
<evidence type="ECO:0000256" key="3">
    <source>
        <dbReference type="ARBA" id="ARBA00022692"/>
    </source>
</evidence>
<accession>A0A0G4K6L0</accession>
<keyword evidence="4 6" id="KW-1133">Transmembrane helix</keyword>
<dbReference type="RefSeq" id="WP_048594346.1">
    <property type="nucleotide sequence ID" value="NZ_CVLB01000001.1"/>
</dbReference>
<protein>
    <submittedName>
        <fullName evidence="7">Permease</fullName>
    </submittedName>
</protein>
<dbReference type="EMBL" id="CVLB01000001">
    <property type="protein sequence ID" value="CRF33053.1"/>
    <property type="molecule type" value="Genomic_DNA"/>
</dbReference>
<name>A0A0G4K6L0_9SPIR</name>
<evidence type="ECO:0000256" key="6">
    <source>
        <dbReference type="SAM" id="Phobius"/>
    </source>
</evidence>